<feature type="non-terminal residue" evidence="6">
    <location>
        <position position="1"/>
    </location>
</feature>
<accession>A0A2J6QQE3</accession>
<dbReference type="Pfam" id="PF00173">
    <property type="entry name" value="Cyt-b5"/>
    <property type="match status" value="1"/>
</dbReference>
<organism evidence="6 7">
    <name type="scientific">Hyaloscypha hepaticicola</name>
    <dbReference type="NCBI Taxonomy" id="2082293"/>
    <lineage>
        <taxon>Eukaryota</taxon>
        <taxon>Fungi</taxon>
        <taxon>Dikarya</taxon>
        <taxon>Ascomycota</taxon>
        <taxon>Pezizomycotina</taxon>
        <taxon>Leotiomycetes</taxon>
        <taxon>Helotiales</taxon>
        <taxon>Hyaloscyphaceae</taxon>
        <taxon>Hyaloscypha</taxon>
    </lineage>
</organism>
<evidence type="ECO:0000259" key="5">
    <source>
        <dbReference type="PROSITE" id="PS50255"/>
    </source>
</evidence>
<dbReference type="EMBL" id="KZ613464">
    <property type="protein sequence ID" value="PMD28478.1"/>
    <property type="molecule type" value="Genomic_DNA"/>
</dbReference>
<dbReference type="GO" id="GO:0016020">
    <property type="term" value="C:membrane"/>
    <property type="evidence" value="ECO:0007669"/>
    <property type="project" value="TreeGrafter"/>
</dbReference>
<dbReference type="SMART" id="SM01117">
    <property type="entry name" value="Cyt-b5"/>
    <property type="match status" value="1"/>
</dbReference>
<sequence length="72" mass="8173">TYTRAKVSTHNTPTSLWIIINNEIYDVTEFQKTHPGGDKSFSGKDATKAFKKTHNEKILKTDLYSKLCVGRV</sequence>
<evidence type="ECO:0000313" key="6">
    <source>
        <dbReference type="EMBL" id="PMD28478.1"/>
    </source>
</evidence>
<evidence type="ECO:0000256" key="1">
    <source>
        <dbReference type="ARBA" id="ARBA00022617"/>
    </source>
</evidence>
<comment type="similarity">
    <text evidence="4">Belongs to the cytochrome b5 family.</text>
</comment>
<dbReference type="AlphaFoldDB" id="A0A2J6QQE3"/>
<dbReference type="InterPro" id="IPR001199">
    <property type="entry name" value="Cyt_B5-like_heme/steroid-bd"/>
</dbReference>
<dbReference type="Gene3D" id="3.10.120.10">
    <property type="entry name" value="Cytochrome b5-like heme/steroid binding domain"/>
    <property type="match status" value="1"/>
</dbReference>
<protein>
    <submittedName>
        <fullName evidence="6">Cytochrome b5</fullName>
    </submittedName>
</protein>
<evidence type="ECO:0000256" key="4">
    <source>
        <dbReference type="ARBA" id="ARBA00038168"/>
    </source>
</evidence>
<dbReference type="STRING" id="1745343.A0A2J6QQE3"/>
<keyword evidence="1" id="KW-0349">Heme</keyword>
<keyword evidence="2" id="KW-0479">Metal-binding</keyword>
<evidence type="ECO:0000256" key="3">
    <source>
        <dbReference type="ARBA" id="ARBA00023004"/>
    </source>
</evidence>
<dbReference type="InterPro" id="IPR050668">
    <property type="entry name" value="Cytochrome_b5"/>
</dbReference>
<feature type="non-terminal residue" evidence="6">
    <location>
        <position position="72"/>
    </location>
</feature>
<dbReference type="InterPro" id="IPR036400">
    <property type="entry name" value="Cyt_B5-like_heme/steroid_sf"/>
</dbReference>
<evidence type="ECO:0000313" key="7">
    <source>
        <dbReference type="Proteomes" id="UP000235672"/>
    </source>
</evidence>
<dbReference type="Proteomes" id="UP000235672">
    <property type="component" value="Unassembled WGS sequence"/>
</dbReference>
<dbReference type="GO" id="GO:0020037">
    <property type="term" value="F:heme binding"/>
    <property type="evidence" value="ECO:0007669"/>
    <property type="project" value="TreeGrafter"/>
</dbReference>
<dbReference type="PROSITE" id="PS50255">
    <property type="entry name" value="CYTOCHROME_B5_2"/>
    <property type="match status" value="1"/>
</dbReference>
<name>A0A2J6QQE3_9HELO</name>
<feature type="domain" description="Cytochrome b5 heme-binding" evidence="5">
    <location>
        <begin position="1"/>
        <end position="72"/>
    </location>
</feature>
<reference evidence="6 7" key="1">
    <citation type="submission" date="2016-05" db="EMBL/GenBank/DDBJ databases">
        <title>A degradative enzymes factory behind the ericoid mycorrhizal symbiosis.</title>
        <authorList>
            <consortium name="DOE Joint Genome Institute"/>
            <person name="Martino E."/>
            <person name="Morin E."/>
            <person name="Grelet G."/>
            <person name="Kuo A."/>
            <person name="Kohler A."/>
            <person name="Daghino S."/>
            <person name="Barry K."/>
            <person name="Choi C."/>
            <person name="Cichocki N."/>
            <person name="Clum A."/>
            <person name="Copeland A."/>
            <person name="Hainaut M."/>
            <person name="Haridas S."/>
            <person name="Labutti K."/>
            <person name="Lindquist E."/>
            <person name="Lipzen A."/>
            <person name="Khouja H.-R."/>
            <person name="Murat C."/>
            <person name="Ohm R."/>
            <person name="Olson A."/>
            <person name="Spatafora J."/>
            <person name="Veneault-Fourrey C."/>
            <person name="Henrissat B."/>
            <person name="Grigoriev I."/>
            <person name="Martin F."/>
            <person name="Perotto S."/>
        </authorList>
    </citation>
    <scope>NUCLEOTIDE SEQUENCE [LARGE SCALE GENOMIC DNA]</scope>
    <source>
        <strain evidence="6 7">UAMH 7357</strain>
    </source>
</reference>
<dbReference type="OrthoDB" id="260519at2759"/>
<keyword evidence="3" id="KW-0408">Iron</keyword>
<keyword evidence="7" id="KW-1185">Reference proteome</keyword>
<proteinExistence type="inferred from homology"/>
<dbReference type="GO" id="GO:0046872">
    <property type="term" value="F:metal ion binding"/>
    <property type="evidence" value="ECO:0007669"/>
    <property type="project" value="UniProtKB-KW"/>
</dbReference>
<dbReference type="SUPFAM" id="SSF55856">
    <property type="entry name" value="Cytochrome b5-like heme/steroid binding domain"/>
    <property type="match status" value="1"/>
</dbReference>
<evidence type="ECO:0000256" key="2">
    <source>
        <dbReference type="ARBA" id="ARBA00022723"/>
    </source>
</evidence>
<gene>
    <name evidence="6" type="ORF">NA56DRAFT_538272</name>
</gene>
<dbReference type="PANTHER" id="PTHR19359">
    <property type="entry name" value="CYTOCHROME B5"/>
    <property type="match status" value="1"/>
</dbReference>